<protein>
    <submittedName>
        <fullName evidence="1">Uncharacterized protein</fullName>
    </submittedName>
</protein>
<keyword evidence="2" id="KW-1185">Reference proteome</keyword>
<reference evidence="1 2" key="2">
    <citation type="journal article" date="2013" name="Plant Physiol.">
        <title>A Nostoc punctiforme Sugar Transporter Necessary to Establish a Cyanobacterium-Plant Symbiosis.</title>
        <authorList>
            <person name="Ekman M."/>
            <person name="Picossi S."/>
            <person name="Campbell E.L."/>
            <person name="Meeks J.C."/>
            <person name="Flores E."/>
        </authorList>
    </citation>
    <scope>NUCLEOTIDE SEQUENCE [LARGE SCALE GENOMIC DNA]</scope>
    <source>
        <strain evidence="2">ATCC 29133 / PCC 73102</strain>
    </source>
</reference>
<evidence type="ECO:0000313" key="2">
    <source>
        <dbReference type="Proteomes" id="UP000001191"/>
    </source>
</evidence>
<dbReference type="PhylomeDB" id="B2IVS1"/>
<accession>B2IVS1</accession>
<name>B2IVS1_NOSP7</name>
<evidence type="ECO:0000313" key="1">
    <source>
        <dbReference type="EMBL" id="ACC82884.1"/>
    </source>
</evidence>
<proteinExistence type="predicted"/>
<dbReference type="HOGENOM" id="CLU_1718551_0_0_3"/>
<dbReference type="RefSeq" id="WP_012410845.1">
    <property type="nucleotide sequence ID" value="NC_010628.1"/>
</dbReference>
<reference evidence="2" key="1">
    <citation type="submission" date="2008-04" db="EMBL/GenBank/DDBJ databases">
        <title>Complete sequence of chromosome of Nostoc punctiforme ATCC 29133.</title>
        <authorList>
            <consortium name="US DOE Joint Genome Institute"/>
            <person name="Copeland A."/>
            <person name="Lucas S."/>
            <person name="Lapidus A."/>
            <person name="Glavina del Rio T."/>
            <person name="Dalin E."/>
            <person name="Tice H."/>
            <person name="Pitluck S."/>
            <person name="Chain P."/>
            <person name="Malfatti S."/>
            <person name="Shin M."/>
            <person name="Vergez L."/>
            <person name="Schmutz J."/>
            <person name="Larimer F."/>
            <person name="Land M."/>
            <person name="Hauser L."/>
            <person name="Kyrpides N."/>
            <person name="Kim E."/>
            <person name="Meeks J.C."/>
            <person name="Elhai J."/>
            <person name="Campbell E.L."/>
            <person name="Thiel T."/>
            <person name="Longmire J."/>
            <person name="Potts M."/>
            <person name="Atlas R."/>
        </authorList>
    </citation>
    <scope>NUCLEOTIDE SEQUENCE [LARGE SCALE GENOMIC DNA]</scope>
    <source>
        <strain evidence="2">ATCC 29133 / PCC 73102</strain>
    </source>
</reference>
<sequence length="157" mass="17140">MSIPQFLAAANGTAQLWSSADGQFLGLLSSDRYDMNSISNLDGIYGSLHDTYSIRNPHGLYGGIHGGHSSYNPYCGKPPVVSYQNKIVLVITRNTSIQTNGLPIIDPDFLLGVYMQLGYSPNIFYPTSTPMDRLNQAACNTQQSLNQSAVIIASMFR</sequence>
<dbReference type="Proteomes" id="UP000001191">
    <property type="component" value="Chromosome"/>
</dbReference>
<gene>
    <name evidence="1" type="ordered locus">Npun_F4518</name>
</gene>
<organism evidence="1 2">
    <name type="scientific">Nostoc punctiforme (strain ATCC 29133 / PCC 73102)</name>
    <dbReference type="NCBI Taxonomy" id="63737"/>
    <lineage>
        <taxon>Bacteria</taxon>
        <taxon>Bacillati</taxon>
        <taxon>Cyanobacteriota</taxon>
        <taxon>Cyanophyceae</taxon>
        <taxon>Nostocales</taxon>
        <taxon>Nostocaceae</taxon>
        <taxon>Nostoc</taxon>
    </lineage>
</organism>
<dbReference type="EMBL" id="CP001037">
    <property type="protein sequence ID" value="ACC82884.1"/>
    <property type="molecule type" value="Genomic_DNA"/>
</dbReference>
<dbReference type="OrthoDB" id="488057at2"/>
<dbReference type="eggNOG" id="COG0457">
    <property type="taxonomic scope" value="Bacteria"/>
</dbReference>
<dbReference type="EnsemblBacteria" id="ACC82884">
    <property type="protein sequence ID" value="ACC82884"/>
    <property type="gene ID" value="Npun_F4518"/>
</dbReference>
<dbReference type="AlphaFoldDB" id="B2IVS1"/>
<dbReference type="KEGG" id="npu:Npun_F4518"/>